<dbReference type="PANTHER" id="PTHR30472:SF70">
    <property type="entry name" value="MOLYBDATE IMPORT SYSTEM PERMEASE PROTEIN MOLB"/>
    <property type="match status" value="1"/>
</dbReference>
<evidence type="ECO:0000313" key="9">
    <source>
        <dbReference type="EMBL" id="PWJ72967.1"/>
    </source>
</evidence>
<comment type="subcellular location">
    <subcellularLocation>
        <location evidence="1">Cell membrane</location>
        <topology evidence="1">Multi-pass membrane protein</topology>
    </subcellularLocation>
</comment>
<dbReference type="SUPFAM" id="SSF81345">
    <property type="entry name" value="ABC transporter involved in vitamin B12 uptake, BtuC"/>
    <property type="match status" value="1"/>
</dbReference>
<reference evidence="9 10" key="1">
    <citation type="submission" date="2018-05" db="EMBL/GenBank/DDBJ databases">
        <authorList>
            <person name="Goeker M."/>
            <person name="Huntemann M."/>
            <person name="Clum A."/>
            <person name="Pillay M."/>
            <person name="Palaniappan K."/>
            <person name="Varghese N."/>
            <person name="Mikhailova N."/>
            <person name="Stamatis D."/>
            <person name="Reddy T."/>
            <person name="Daum C."/>
            <person name="Shapiro N."/>
            <person name="Ivanova N."/>
            <person name="Kyrpides N."/>
            <person name="Woyke T."/>
        </authorList>
    </citation>
    <scope>NUCLEOTIDE SEQUENCE [LARGE SCALE GENOMIC DNA]</scope>
    <source>
        <strain evidence="9 10">DSM 26524</strain>
    </source>
</reference>
<feature type="transmembrane region" description="Helical" evidence="8">
    <location>
        <begin position="117"/>
        <end position="136"/>
    </location>
</feature>
<evidence type="ECO:0000256" key="1">
    <source>
        <dbReference type="ARBA" id="ARBA00004651"/>
    </source>
</evidence>
<keyword evidence="7 8" id="KW-0472">Membrane</keyword>
<keyword evidence="10" id="KW-1185">Reference proteome</keyword>
<feature type="transmembrane region" description="Helical" evidence="8">
    <location>
        <begin position="191"/>
        <end position="210"/>
    </location>
</feature>
<feature type="transmembrane region" description="Helical" evidence="8">
    <location>
        <begin position="58"/>
        <end position="76"/>
    </location>
</feature>
<keyword evidence="3" id="KW-0813">Transport</keyword>
<dbReference type="GO" id="GO:0022857">
    <property type="term" value="F:transmembrane transporter activity"/>
    <property type="evidence" value="ECO:0007669"/>
    <property type="project" value="InterPro"/>
</dbReference>
<feature type="transmembrane region" description="Helical" evidence="8">
    <location>
        <begin position="271"/>
        <end position="289"/>
    </location>
</feature>
<organism evidence="9 10">
    <name type="scientific">Murimonas intestini</name>
    <dbReference type="NCBI Taxonomy" id="1337051"/>
    <lineage>
        <taxon>Bacteria</taxon>
        <taxon>Bacillati</taxon>
        <taxon>Bacillota</taxon>
        <taxon>Clostridia</taxon>
        <taxon>Lachnospirales</taxon>
        <taxon>Lachnospiraceae</taxon>
        <taxon>Murimonas</taxon>
    </lineage>
</organism>
<accession>A0AB73SZR9</accession>
<dbReference type="RefSeq" id="WP_257517599.1">
    <property type="nucleotide sequence ID" value="NZ_CANTIO010000022.1"/>
</dbReference>
<feature type="transmembrane region" description="Helical" evidence="8">
    <location>
        <begin position="230"/>
        <end position="259"/>
    </location>
</feature>
<dbReference type="Pfam" id="PF01032">
    <property type="entry name" value="FecCD"/>
    <property type="match status" value="1"/>
</dbReference>
<dbReference type="Proteomes" id="UP000245412">
    <property type="component" value="Unassembled WGS sequence"/>
</dbReference>
<feature type="transmembrane region" description="Helical" evidence="8">
    <location>
        <begin position="6"/>
        <end position="26"/>
    </location>
</feature>
<dbReference type="InterPro" id="IPR037294">
    <property type="entry name" value="ABC_BtuC-like"/>
</dbReference>
<evidence type="ECO:0000256" key="5">
    <source>
        <dbReference type="ARBA" id="ARBA00022692"/>
    </source>
</evidence>
<comment type="similarity">
    <text evidence="2">Belongs to the binding-protein-dependent transport system permease family. FecCD subfamily.</text>
</comment>
<gene>
    <name evidence="9" type="ORF">C7383_115123</name>
</gene>
<dbReference type="AlphaFoldDB" id="A0AB73SZR9"/>
<dbReference type="PANTHER" id="PTHR30472">
    <property type="entry name" value="FERRIC ENTEROBACTIN TRANSPORT SYSTEM PERMEASE PROTEIN"/>
    <property type="match status" value="1"/>
</dbReference>
<dbReference type="InterPro" id="IPR000522">
    <property type="entry name" value="ABC_transptr_permease_BtuC"/>
</dbReference>
<feature type="transmembrane region" description="Helical" evidence="8">
    <location>
        <begin position="301"/>
        <end position="320"/>
    </location>
</feature>
<dbReference type="EMBL" id="QGGY01000015">
    <property type="protein sequence ID" value="PWJ72967.1"/>
    <property type="molecule type" value="Genomic_DNA"/>
</dbReference>
<evidence type="ECO:0000256" key="3">
    <source>
        <dbReference type="ARBA" id="ARBA00022448"/>
    </source>
</evidence>
<proteinExistence type="inferred from homology"/>
<dbReference type="GO" id="GO:0033214">
    <property type="term" value="P:siderophore-iron import into cell"/>
    <property type="evidence" value="ECO:0007669"/>
    <property type="project" value="TreeGrafter"/>
</dbReference>
<evidence type="ECO:0000256" key="6">
    <source>
        <dbReference type="ARBA" id="ARBA00022989"/>
    </source>
</evidence>
<keyword evidence="4" id="KW-1003">Cell membrane</keyword>
<comment type="caution">
    <text evidence="9">The sequence shown here is derived from an EMBL/GenBank/DDBJ whole genome shotgun (WGS) entry which is preliminary data.</text>
</comment>
<name>A0AB73SZR9_9FIRM</name>
<dbReference type="GO" id="GO:0005886">
    <property type="term" value="C:plasma membrane"/>
    <property type="evidence" value="ECO:0007669"/>
    <property type="project" value="UniProtKB-SubCell"/>
</dbReference>
<dbReference type="CDD" id="cd06550">
    <property type="entry name" value="TM_ABC_iron-siderophores_like"/>
    <property type="match status" value="1"/>
</dbReference>
<feature type="transmembrane region" description="Helical" evidence="8">
    <location>
        <begin position="88"/>
        <end position="110"/>
    </location>
</feature>
<protein>
    <submittedName>
        <fullName evidence="9">Iron complex transport system permease protein</fullName>
    </submittedName>
</protein>
<evidence type="ECO:0000256" key="8">
    <source>
        <dbReference type="SAM" id="Phobius"/>
    </source>
</evidence>
<evidence type="ECO:0000256" key="7">
    <source>
        <dbReference type="ARBA" id="ARBA00023136"/>
    </source>
</evidence>
<evidence type="ECO:0000313" key="10">
    <source>
        <dbReference type="Proteomes" id="UP000245412"/>
    </source>
</evidence>
<evidence type="ECO:0000256" key="4">
    <source>
        <dbReference type="ARBA" id="ARBA00022475"/>
    </source>
</evidence>
<sequence>MKHRGFWVMAGILVLSVLITSCIGRFPLTLKEIWEICTGTMQEAVKEDVFLKIRLSRAFFVGMTGAGLAVSGLVYQELLQNPLVSPDVLGVSGGACAGAVGAILMGGSALAVQASALAFGLLAVFLTIALSGLIGGQRTVNMILAGIVVKAVADAIIMGFKYFADPSRQLPSIDYWMMGSFHTVRWTEVRMVLPVVIAAFLVLWLMRWKLQVMSLGEEEARSLGIPAGRVKFICILAATVLVASSVSVTGVVAWTGLIVPHMVRFFTGDNLMKNFGICGCAGAVFMIWADTLARSLTAAEIPVSIITSAAGAVFLLAVLIRRRKRGEADT</sequence>
<keyword evidence="5 8" id="KW-0812">Transmembrane</keyword>
<dbReference type="PROSITE" id="PS51257">
    <property type="entry name" value="PROKAR_LIPOPROTEIN"/>
    <property type="match status" value="1"/>
</dbReference>
<keyword evidence="6 8" id="KW-1133">Transmembrane helix</keyword>
<dbReference type="Gene3D" id="1.10.3470.10">
    <property type="entry name" value="ABC transporter involved in vitamin B12 uptake, BtuC"/>
    <property type="match status" value="1"/>
</dbReference>
<evidence type="ECO:0000256" key="2">
    <source>
        <dbReference type="ARBA" id="ARBA00007935"/>
    </source>
</evidence>